<reference evidence="2 3" key="1">
    <citation type="submission" date="2014-01" db="EMBL/GenBank/DDBJ databases">
        <title>Sulfitobacter sp. H3 (MCCC 1A00686) Genome Sequencing.</title>
        <authorList>
            <person name="Lai Q."/>
            <person name="Hong Z."/>
        </authorList>
    </citation>
    <scope>NUCLEOTIDE SEQUENCE [LARGE SCALE GENOMIC DNA]</scope>
    <source>
        <strain evidence="2 3">H3</strain>
    </source>
</reference>
<dbReference type="GeneID" id="68870883"/>
<dbReference type="Pfam" id="PF13781">
    <property type="entry name" value="DoxX_3"/>
    <property type="match status" value="1"/>
</dbReference>
<dbReference type="PANTHER" id="PTHR12126">
    <property type="entry name" value="NADH-UBIQUINONE OXIDOREDUCTASE 39 KDA SUBUNIT-RELATED"/>
    <property type="match status" value="1"/>
</dbReference>
<evidence type="ECO:0000256" key="1">
    <source>
        <dbReference type="SAM" id="Phobius"/>
    </source>
</evidence>
<dbReference type="InterPro" id="IPR051207">
    <property type="entry name" value="ComplexI_NDUFA9_subunit"/>
</dbReference>
<accession>A0A073J3N2</accession>
<name>A0A073J3N2_9RHOB</name>
<keyword evidence="1" id="KW-1133">Transmembrane helix</keyword>
<feature type="transmembrane region" description="Helical" evidence="1">
    <location>
        <begin position="367"/>
        <end position="386"/>
    </location>
</feature>
<dbReference type="Proteomes" id="UP000027746">
    <property type="component" value="Unassembled WGS sequence"/>
</dbReference>
<dbReference type="InterPro" id="IPR036291">
    <property type="entry name" value="NAD(P)-bd_dom_sf"/>
</dbReference>
<sequence>MRRHVLILGADGFIGRHIAFAARRAGWQVTAHARNPAGLQHMGFDTLRADLTDPVTHDPAFWRPVLAEGAHVINAAGLLTGAEAAMHAVHVAAPTAVYAALSPGARGVLISAIGIEAQTPFARHRRDGEAAAPDSIAILRPGLVLGHTSYGGSSLARALAALPLVTPVVGKGDQPFNPIHADDLAAIALHCVEHPPLAGQHVVGGPETVTQKQMLQALRGWMGLRPAITLRLPGPLARMMGTIGDAMCLGPISRTAVDQLSQGVHAPHTLPEGPQPRPFTDILHAQPCGTQDLWHARLYLMRPVLRLALAVLWLVSGLIGLTLPAADFLPLVPDTLPDTALILMARAGGLADLAIAAALLRGWRPRMMAAVQFGMIVAYTAAFTLLNPALWLLPLGGLLKNVPLLVLIAMAAIVERER</sequence>
<evidence type="ECO:0000313" key="3">
    <source>
        <dbReference type="Proteomes" id="UP000027746"/>
    </source>
</evidence>
<dbReference type="PANTHER" id="PTHR12126:SF16">
    <property type="entry name" value="MIOREX COMPLEX COMPONENT 2"/>
    <property type="match status" value="1"/>
</dbReference>
<organism evidence="2 3">
    <name type="scientific">Pseudosulfitobacter pseudonitzschiae</name>
    <dbReference type="NCBI Taxonomy" id="1402135"/>
    <lineage>
        <taxon>Bacteria</taxon>
        <taxon>Pseudomonadati</taxon>
        <taxon>Pseudomonadota</taxon>
        <taxon>Alphaproteobacteria</taxon>
        <taxon>Rhodobacterales</taxon>
        <taxon>Roseobacteraceae</taxon>
        <taxon>Pseudosulfitobacter</taxon>
    </lineage>
</organism>
<dbReference type="SUPFAM" id="SSF51735">
    <property type="entry name" value="NAD(P)-binding Rossmann-fold domains"/>
    <property type="match status" value="1"/>
</dbReference>
<keyword evidence="1" id="KW-0812">Transmembrane</keyword>
<dbReference type="RefSeq" id="WP_037925524.1">
    <property type="nucleotide sequence ID" value="NZ_CP054599.1"/>
</dbReference>
<dbReference type="OrthoDB" id="5377001at2"/>
<dbReference type="InterPro" id="IPR025695">
    <property type="entry name" value="DoxX-like"/>
</dbReference>
<protein>
    <submittedName>
        <fullName evidence="2">Uncharacterized protein</fullName>
    </submittedName>
</protein>
<feature type="transmembrane region" description="Helical" evidence="1">
    <location>
        <begin position="341"/>
        <end position="360"/>
    </location>
</feature>
<comment type="caution">
    <text evidence="2">The sequence shown here is derived from an EMBL/GenBank/DDBJ whole genome shotgun (WGS) entry which is preliminary data.</text>
</comment>
<dbReference type="AlphaFoldDB" id="A0A073J3N2"/>
<proteinExistence type="predicted"/>
<dbReference type="EMBL" id="JAMD01000004">
    <property type="protein sequence ID" value="KEJ96296.1"/>
    <property type="molecule type" value="Genomic_DNA"/>
</dbReference>
<keyword evidence="3" id="KW-1185">Reference proteome</keyword>
<dbReference type="Gene3D" id="3.40.50.720">
    <property type="entry name" value="NAD(P)-binding Rossmann-like Domain"/>
    <property type="match status" value="1"/>
</dbReference>
<feature type="transmembrane region" description="Helical" evidence="1">
    <location>
        <begin position="307"/>
        <end position="329"/>
    </location>
</feature>
<gene>
    <name evidence="2" type="ORF">SUH3_18720</name>
</gene>
<keyword evidence="1" id="KW-0472">Membrane</keyword>
<evidence type="ECO:0000313" key="2">
    <source>
        <dbReference type="EMBL" id="KEJ96296.1"/>
    </source>
</evidence>
<dbReference type="GO" id="GO:0044877">
    <property type="term" value="F:protein-containing complex binding"/>
    <property type="evidence" value="ECO:0007669"/>
    <property type="project" value="TreeGrafter"/>
</dbReference>